<feature type="region of interest" description="Disordered" evidence="1">
    <location>
        <begin position="90"/>
        <end position="124"/>
    </location>
</feature>
<gene>
    <name evidence="2" type="ORF">PMEA_00011587</name>
</gene>
<sequence length="124" mass="14743">MDFEAMEYKTRQKGRNTLTFDRLKEMCVERHIDFGDKNKAELIDLLSEFMELKTGDTVAISQPEVTSQPEVNVQIMKMLIQMQEMQMRWLERGGSNSERKRIKKARRTRNEKKLRKSRGSCQNR</sequence>
<keyword evidence="3" id="KW-1185">Reference proteome</keyword>
<evidence type="ECO:0000313" key="2">
    <source>
        <dbReference type="EMBL" id="CAH3123913.1"/>
    </source>
</evidence>
<dbReference type="AlphaFoldDB" id="A0AAU9WSC5"/>
<evidence type="ECO:0000256" key="1">
    <source>
        <dbReference type="SAM" id="MobiDB-lite"/>
    </source>
</evidence>
<organism evidence="2 3">
    <name type="scientific">Pocillopora meandrina</name>
    <dbReference type="NCBI Taxonomy" id="46732"/>
    <lineage>
        <taxon>Eukaryota</taxon>
        <taxon>Metazoa</taxon>
        <taxon>Cnidaria</taxon>
        <taxon>Anthozoa</taxon>
        <taxon>Hexacorallia</taxon>
        <taxon>Scleractinia</taxon>
        <taxon>Astrocoeniina</taxon>
        <taxon>Pocilloporidae</taxon>
        <taxon>Pocillopora</taxon>
    </lineage>
</organism>
<proteinExistence type="predicted"/>
<name>A0AAU9WSC5_9CNID</name>
<feature type="compositionally biased region" description="Basic residues" evidence="1">
    <location>
        <begin position="100"/>
        <end position="118"/>
    </location>
</feature>
<dbReference type="Proteomes" id="UP001159428">
    <property type="component" value="Unassembled WGS sequence"/>
</dbReference>
<accession>A0AAU9WSC5</accession>
<evidence type="ECO:0000313" key="3">
    <source>
        <dbReference type="Proteomes" id="UP001159428"/>
    </source>
</evidence>
<reference evidence="2 3" key="1">
    <citation type="submission" date="2022-05" db="EMBL/GenBank/DDBJ databases">
        <authorList>
            <consortium name="Genoscope - CEA"/>
            <person name="William W."/>
        </authorList>
    </citation>
    <scope>NUCLEOTIDE SEQUENCE [LARGE SCALE GENOMIC DNA]</scope>
</reference>
<evidence type="ECO:0008006" key="4">
    <source>
        <dbReference type="Google" id="ProtNLM"/>
    </source>
</evidence>
<protein>
    <recommendedName>
        <fullName evidence="4">Rho termination factor N-terminal domain-containing protein</fullName>
    </recommendedName>
</protein>
<comment type="caution">
    <text evidence="2">The sequence shown here is derived from an EMBL/GenBank/DDBJ whole genome shotgun (WGS) entry which is preliminary data.</text>
</comment>
<dbReference type="EMBL" id="CALNXJ010000020">
    <property type="protein sequence ID" value="CAH3123913.1"/>
    <property type="molecule type" value="Genomic_DNA"/>
</dbReference>